<evidence type="ECO:0000313" key="2">
    <source>
        <dbReference type="EMBL" id="QDU60293.1"/>
    </source>
</evidence>
<proteinExistence type="predicted"/>
<keyword evidence="1" id="KW-1133">Transmembrane helix</keyword>
<evidence type="ECO:0000313" key="3">
    <source>
        <dbReference type="Proteomes" id="UP000317093"/>
    </source>
</evidence>
<dbReference type="KEGG" id="knv:Pan216_11320"/>
<dbReference type="PROSITE" id="PS00409">
    <property type="entry name" value="PROKAR_NTER_METHYL"/>
    <property type="match status" value="1"/>
</dbReference>
<feature type="transmembrane region" description="Helical" evidence="1">
    <location>
        <begin position="20"/>
        <end position="40"/>
    </location>
</feature>
<sequence length="605" mass="66418">MRNQVLTAQMPRGLTLIEALIATTLTLLIMAIFSTLFVAANKGVSDARGVADIDQKVRLALSTIRKDLEHVYLLNLDGEEMTPSDLFVDSNRIPNPTTPTTVPQPTNIPSAGYILIEENSPAAKYPDASGTWSSSSFTDNQLRQGVDSIGLPVEIDTDDVLAMTVKDEGVSPETFYWGKVFPAAAVLDDGSSPTASLDQLQSGNGLIASPFAEVVYFLRPDRTQYATTDINNPSAPPEIPATYTLYRRQLLALSETLVSNLDSVSGGRFNINTNSESYYENYDISVRWDGTRLRFNTPQTLAQRRNRFGMIPFGAASTALELPFVPSTTFYQNGIHSYGQNWFGRPTQKETTHSGFPQNPMSINLTDTTPTNGIADAYQDEFDTRQGEDILLTNVVSFDVKVFDDDFLLAGSDSTIDPTTDLSTNELDWPAVYTSANANTPPHSSVPNATIDAPTLTANSLQINPPSPYNASPLLRPDFIDLGYRGSGNGTTTNFEQLGYFLNPSGATLRTMGWHEAARWRTSGRGPVFNAGTAAQRNPVSTYDSWWQNNADGTTINWLDSGSANFRPPPYDRPLRGIQIKIRVWEPKSNIVREFTIVHSFLGST</sequence>
<accession>A0A518AZZ1</accession>
<dbReference type="RefSeq" id="WP_145255905.1">
    <property type="nucleotide sequence ID" value="NZ_CP036279.1"/>
</dbReference>
<dbReference type="InterPro" id="IPR012902">
    <property type="entry name" value="N_methyl_site"/>
</dbReference>
<gene>
    <name evidence="2" type="ORF">Pan216_11320</name>
</gene>
<dbReference type="EMBL" id="CP036279">
    <property type="protein sequence ID" value="QDU60293.1"/>
    <property type="molecule type" value="Genomic_DNA"/>
</dbReference>
<organism evidence="2 3">
    <name type="scientific">Kolteria novifilia</name>
    <dbReference type="NCBI Taxonomy" id="2527975"/>
    <lineage>
        <taxon>Bacteria</taxon>
        <taxon>Pseudomonadati</taxon>
        <taxon>Planctomycetota</taxon>
        <taxon>Planctomycetia</taxon>
        <taxon>Kolteriales</taxon>
        <taxon>Kolteriaceae</taxon>
        <taxon>Kolteria</taxon>
    </lineage>
</organism>
<keyword evidence="3" id="KW-1185">Reference proteome</keyword>
<protein>
    <submittedName>
        <fullName evidence="2">Uncharacterized protein</fullName>
    </submittedName>
</protein>
<reference evidence="2 3" key="1">
    <citation type="submission" date="2019-02" db="EMBL/GenBank/DDBJ databases">
        <title>Deep-cultivation of Planctomycetes and their phenomic and genomic characterization uncovers novel biology.</title>
        <authorList>
            <person name="Wiegand S."/>
            <person name="Jogler M."/>
            <person name="Boedeker C."/>
            <person name="Pinto D."/>
            <person name="Vollmers J."/>
            <person name="Rivas-Marin E."/>
            <person name="Kohn T."/>
            <person name="Peeters S.H."/>
            <person name="Heuer A."/>
            <person name="Rast P."/>
            <person name="Oberbeckmann S."/>
            <person name="Bunk B."/>
            <person name="Jeske O."/>
            <person name="Meyerdierks A."/>
            <person name="Storesund J.E."/>
            <person name="Kallscheuer N."/>
            <person name="Luecker S."/>
            <person name="Lage O.M."/>
            <person name="Pohl T."/>
            <person name="Merkel B.J."/>
            <person name="Hornburger P."/>
            <person name="Mueller R.-W."/>
            <person name="Bruemmer F."/>
            <person name="Labrenz M."/>
            <person name="Spormann A.M."/>
            <person name="Op den Camp H."/>
            <person name="Overmann J."/>
            <person name="Amann R."/>
            <person name="Jetten M.S.M."/>
            <person name="Mascher T."/>
            <person name="Medema M.H."/>
            <person name="Devos D.P."/>
            <person name="Kaster A.-K."/>
            <person name="Ovreas L."/>
            <person name="Rohde M."/>
            <person name="Galperin M.Y."/>
            <person name="Jogler C."/>
        </authorList>
    </citation>
    <scope>NUCLEOTIDE SEQUENCE [LARGE SCALE GENOMIC DNA]</scope>
    <source>
        <strain evidence="2 3">Pan216</strain>
    </source>
</reference>
<keyword evidence="1" id="KW-0812">Transmembrane</keyword>
<dbReference type="OrthoDB" id="231157at2"/>
<keyword evidence="1" id="KW-0472">Membrane</keyword>
<dbReference type="AlphaFoldDB" id="A0A518AZZ1"/>
<name>A0A518AZZ1_9BACT</name>
<evidence type="ECO:0000256" key="1">
    <source>
        <dbReference type="SAM" id="Phobius"/>
    </source>
</evidence>
<dbReference type="Proteomes" id="UP000317093">
    <property type="component" value="Chromosome"/>
</dbReference>